<dbReference type="VEuPathDB" id="FungiDB:CJJ09_002802"/>
<feature type="region of interest" description="Disordered" evidence="1">
    <location>
        <begin position="110"/>
        <end position="146"/>
    </location>
</feature>
<comment type="caution">
    <text evidence="4">The sequence shown here is derived from an EMBL/GenBank/DDBJ whole genome shotgun (WGS) entry which is preliminary data.</text>
</comment>
<feature type="domain" description="Sporulation-specific protein 71 N-terminal" evidence="3">
    <location>
        <begin position="14"/>
        <end position="80"/>
    </location>
</feature>
<dbReference type="AlphaFoldDB" id="A0A0L0P2H6"/>
<dbReference type="SMART" id="SM01316">
    <property type="entry name" value="Spo7_2_N"/>
    <property type="match status" value="1"/>
</dbReference>
<dbReference type="InterPro" id="IPR029217">
    <property type="entry name" value="Spo7_2_N"/>
</dbReference>
<dbReference type="VEuPathDB" id="FungiDB:B9J08_000841"/>
<dbReference type="InterPro" id="IPR039486">
    <property type="entry name" value="Mug56/Spo71_PH"/>
</dbReference>
<accession>A0A0L0P2H6</accession>
<dbReference type="Gene3D" id="2.30.29.30">
    <property type="entry name" value="Pleckstrin-homology domain (PH domain)/Phosphotyrosine-binding domain (PTB)"/>
    <property type="match status" value="1"/>
</dbReference>
<dbReference type="GO" id="GO:1902657">
    <property type="term" value="P:protein localization to prospore membrane"/>
    <property type="evidence" value="ECO:0007669"/>
    <property type="project" value="InterPro"/>
</dbReference>
<dbReference type="VEuPathDB" id="FungiDB:CJI97_000859"/>
<dbReference type="VEuPathDB" id="FungiDB:QG37_02766"/>
<sequence>MSQSTDTSTRVSLETFKIPKSSFTAFRLLYAPAYEVGEHAKLVFLGKAPDAWYGGQQYGILSRTLKRAKKKVKSKIRKSKLVVDYSLRQTVPETAWWRNVDEVCEDTESEEGMRLPDINNEPAIPQANLSNRIGGDEESSARESQIEDTTLDFNEYNDRIFNEALAEIDSEVGLIITGETPAARMLARNVSFDVDERECDDQDHLQIPSIETSRALSPSKEHVTSIMAHARSNSTDPFVNKPQSVRFEPSLRDSKHSRISYAAPNPETEERNRELECEYIKAHKKHLKTLKKIGHMAQKSGGKARKGGSRVKLKVAHKILSRFKPGEIVRVDRMLVQILRADEFTLMVHYSEKSTSELRITRRWREYNVVLRKADDLLALLTVQFYDAKRGKRFEEKPDYKIHLLPNVRVGFFSHCDRTISVTQTLDTGARVALINAKYENVAFTWLFIVKGILEGDEEVVFNISFPGIRQQISIPMHPSMIKEITRTLPHLEIDTLDYGYHISQGVLPNYLRDRIYAKLSHATHFIEEVKEWLAKNPEPWFCYKLYDRVEWVPRDSKSFLIMHKLWHKSHSLNIRQASRPPLSIEDHHGTVWGKPYPIEGFLGRATNTSGNEVSNFRVFYKISYFYTVENILFLSKMFNAIPPSPTNGLRDPDEEDAMLPEFFIKDPYEVDKHGHIPWLNLPDFTNRDKHTVDELERKIVQIVRADAMIDLLQVKHIKLHSYKKLFKEQLYFHCMFWHSSPRILDDENIIDCALELELQNDSRFILMAPSRACRDEWLRRLNELVAYYKIAEGHRVFLALKNRQRNMETLDFSEYVDSNFVNESHGFETPFSVANDHIFDMSAISMSSCILMSGYLYQKHKKHANFAAFYVVLCPGHLILFSIAKRSKATGAIKVTPCYEHHITIPISECFVYSGNQTAFDLVESDNGSQEKHSGRNHLPRIYPDGWKLCEEELQLCFTLWFGKKRKLRHQLEVANNPTLISMVRLLGITGKSMVFMTRSRVLREAWVTKLLKEITRFSGIS</sequence>
<organism evidence="4 5">
    <name type="scientific">Candidozyma auris</name>
    <name type="common">Yeast</name>
    <name type="synonym">Candida auris</name>
    <dbReference type="NCBI Taxonomy" id="498019"/>
    <lineage>
        <taxon>Eukaryota</taxon>
        <taxon>Fungi</taxon>
        <taxon>Dikarya</taxon>
        <taxon>Ascomycota</taxon>
        <taxon>Saccharomycotina</taxon>
        <taxon>Pichiomycetes</taxon>
        <taxon>Metschnikowiaceae</taxon>
        <taxon>Candidozyma</taxon>
    </lineage>
</organism>
<dbReference type="SUPFAM" id="SSF50729">
    <property type="entry name" value="PH domain-like"/>
    <property type="match status" value="1"/>
</dbReference>
<dbReference type="VEuPathDB" id="FungiDB:CJJ07_004691"/>
<dbReference type="PANTHER" id="PTHR28076:SF1">
    <property type="entry name" value="PROSPORE MEMBRANE ADAPTER PROTEIN SPO71"/>
    <property type="match status" value="1"/>
</dbReference>
<dbReference type="Pfam" id="PF23207">
    <property type="entry name" value="PH_SPO71"/>
    <property type="match status" value="1"/>
</dbReference>
<evidence type="ECO:0000313" key="5">
    <source>
        <dbReference type="Proteomes" id="UP000037122"/>
    </source>
</evidence>
<proteinExistence type="predicted"/>
<dbReference type="InterPro" id="IPR001849">
    <property type="entry name" value="PH_domain"/>
</dbReference>
<dbReference type="InterPro" id="IPR040345">
    <property type="entry name" value="Mug56/Spo71"/>
</dbReference>
<dbReference type="VEuPathDB" id="FungiDB:CJI96_0003257"/>
<dbReference type="EMBL" id="LGST01000019">
    <property type="protein sequence ID" value="KNE00226.1"/>
    <property type="molecule type" value="Genomic_DNA"/>
</dbReference>
<name>A0A0L0P2H6_CANAR</name>
<dbReference type="GO" id="GO:0005628">
    <property type="term" value="C:prospore membrane"/>
    <property type="evidence" value="ECO:0007669"/>
    <property type="project" value="TreeGrafter"/>
</dbReference>
<dbReference type="Pfam" id="PF15404">
    <property type="entry name" value="PH_4"/>
    <property type="match status" value="1"/>
</dbReference>
<dbReference type="Proteomes" id="UP000037122">
    <property type="component" value="Unassembled WGS sequence"/>
</dbReference>
<feature type="domain" description="PH" evidence="2">
    <location>
        <begin position="851"/>
        <end position="1019"/>
    </location>
</feature>
<evidence type="ECO:0000313" key="4">
    <source>
        <dbReference type="EMBL" id="KNE00226.1"/>
    </source>
</evidence>
<dbReference type="SMART" id="SM00233">
    <property type="entry name" value="PH"/>
    <property type="match status" value="1"/>
</dbReference>
<evidence type="ECO:0000259" key="2">
    <source>
        <dbReference type="SMART" id="SM00233"/>
    </source>
</evidence>
<dbReference type="InterPro" id="IPR057379">
    <property type="entry name" value="PH_SPO71"/>
</dbReference>
<evidence type="ECO:0008006" key="6">
    <source>
        <dbReference type="Google" id="ProtNLM"/>
    </source>
</evidence>
<dbReference type="Pfam" id="PF15407">
    <property type="entry name" value="Spo7_2_N"/>
    <property type="match status" value="1"/>
</dbReference>
<evidence type="ECO:0000259" key="3">
    <source>
        <dbReference type="SMART" id="SM01316"/>
    </source>
</evidence>
<protein>
    <recommendedName>
        <fullName evidence="6">PH domain-containing protein</fullName>
    </recommendedName>
</protein>
<reference evidence="5" key="1">
    <citation type="journal article" date="2015" name="BMC Genomics">
        <title>Draft genome of a commonly misdiagnosed multidrug resistant pathogen Candida auris.</title>
        <authorList>
            <person name="Chatterjee S."/>
            <person name="Alampalli S.V."/>
            <person name="Nageshan R.K."/>
            <person name="Chettiar S.T."/>
            <person name="Joshi S."/>
            <person name="Tatu U.S."/>
        </authorList>
    </citation>
    <scope>NUCLEOTIDE SEQUENCE [LARGE SCALE GENOMIC DNA]</scope>
    <source>
        <strain evidence="5">6684</strain>
    </source>
</reference>
<gene>
    <name evidence="4" type="ORF">QG37_02766</name>
</gene>
<dbReference type="InterPro" id="IPR011993">
    <property type="entry name" value="PH-like_dom_sf"/>
</dbReference>
<evidence type="ECO:0000256" key="1">
    <source>
        <dbReference type="SAM" id="MobiDB-lite"/>
    </source>
</evidence>
<dbReference type="PANTHER" id="PTHR28076">
    <property type="entry name" value="SPORULATION-SPECIFIC PROTEIN 71"/>
    <property type="match status" value="1"/>
</dbReference>